<name>A0A151X9P4_9HYME</name>
<protein>
    <recommendedName>
        <fullName evidence="3">DDE-1 domain-containing protein</fullName>
    </recommendedName>
</protein>
<reference evidence="1 2" key="1">
    <citation type="submission" date="2015-09" db="EMBL/GenBank/DDBJ databases">
        <title>Trachymyrmex zeteki WGS genome.</title>
        <authorList>
            <person name="Nygaard S."/>
            <person name="Hu H."/>
            <person name="Boomsma J."/>
            <person name="Zhang G."/>
        </authorList>
    </citation>
    <scope>NUCLEOTIDE SEQUENCE [LARGE SCALE GENOMIC DNA]</scope>
    <source>
        <strain evidence="1">Tzet28-1</strain>
        <tissue evidence="1">Whole body</tissue>
    </source>
</reference>
<dbReference type="AlphaFoldDB" id="A0A151X9P4"/>
<evidence type="ECO:0000313" key="1">
    <source>
        <dbReference type="EMBL" id="KYQ57097.1"/>
    </source>
</evidence>
<evidence type="ECO:0008006" key="3">
    <source>
        <dbReference type="Google" id="ProtNLM"/>
    </source>
</evidence>
<accession>A0A151X9P4</accession>
<dbReference type="EMBL" id="KQ982365">
    <property type="protein sequence ID" value="KYQ57097.1"/>
    <property type="molecule type" value="Genomic_DNA"/>
</dbReference>
<organism evidence="1 2">
    <name type="scientific">Mycetomoellerius zeteki</name>
    <dbReference type="NCBI Taxonomy" id="64791"/>
    <lineage>
        <taxon>Eukaryota</taxon>
        <taxon>Metazoa</taxon>
        <taxon>Ecdysozoa</taxon>
        <taxon>Arthropoda</taxon>
        <taxon>Hexapoda</taxon>
        <taxon>Insecta</taxon>
        <taxon>Pterygota</taxon>
        <taxon>Neoptera</taxon>
        <taxon>Endopterygota</taxon>
        <taxon>Hymenoptera</taxon>
        <taxon>Apocrita</taxon>
        <taxon>Aculeata</taxon>
        <taxon>Formicoidea</taxon>
        <taxon>Formicidae</taxon>
        <taxon>Myrmicinae</taxon>
        <taxon>Mycetomoellerius</taxon>
    </lineage>
</organism>
<keyword evidence="2" id="KW-1185">Reference proteome</keyword>
<evidence type="ECO:0000313" key="2">
    <source>
        <dbReference type="Proteomes" id="UP000075809"/>
    </source>
</evidence>
<gene>
    <name evidence="1" type="ORF">ALC60_03903</name>
</gene>
<sequence>MTIEIFYEYICNIFYPWLKKNEIVFAVVLFVDGHSSHLTLPLSNFCREKQRLRNSGERLRKESFAPLIKNTLNSMDLSIMIKNGFRTCGLLPFSRLMKSTLMFYIKEKSRYKINKKIQ</sequence>
<dbReference type="STRING" id="64791.A0A151X9P4"/>
<proteinExistence type="predicted"/>
<dbReference type="Proteomes" id="UP000075809">
    <property type="component" value="Unassembled WGS sequence"/>
</dbReference>